<accession>A0AAV2B2Y7</accession>
<organism evidence="1 2">
    <name type="scientific">Larinioides sclopetarius</name>
    <dbReference type="NCBI Taxonomy" id="280406"/>
    <lineage>
        <taxon>Eukaryota</taxon>
        <taxon>Metazoa</taxon>
        <taxon>Ecdysozoa</taxon>
        <taxon>Arthropoda</taxon>
        <taxon>Chelicerata</taxon>
        <taxon>Arachnida</taxon>
        <taxon>Araneae</taxon>
        <taxon>Araneomorphae</taxon>
        <taxon>Entelegynae</taxon>
        <taxon>Araneoidea</taxon>
        <taxon>Araneidae</taxon>
        <taxon>Larinioides</taxon>
    </lineage>
</organism>
<name>A0AAV2B2Y7_9ARAC</name>
<reference evidence="1 2" key="1">
    <citation type="submission" date="2024-04" db="EMBL/GenBank/DDBJ databases">
        <authorList>
            <person name="Rising A."/>
            <person name="Reimegard J."/>
            <person name="Sonavane S."/>
            <person name="Akerstrom W."/>
            <person name="Nylinder S."/>
            <person name="Hedman E."/>
            <person name="Kallberg Y."/>
        </authorList>
    </citation>
    <scope>NUCLEOTIDE SEQUENCE [LARGE SCALE GENOMIC DNA]</scope>
</reference>
<evidence type="ECO:0000313" key="2">
    <source>
        <dbReference type="Proteomes" id="UP001497382"/>
    </source>
</evidence>
<dbReference type="AlphaFoldDB" id="A0AAV2B2Y7"/>
<sequence>MSTLYLILQLRNVIDPLDGQLFRSNRLHSVLRED</sequence>
<comment type="caution">
    <text evidence="1">The sequence shown here is derived from an EMBL/GenBank/DDBJ whole genome shotgun (WGS) entry which is preliminary data.</text>
</comment>
<keyword evidence="2" id="KW-1185">Reference proteome</keyword>
<dbReference type="EMBL" id="CAXIEN010000260">
    <property type="protein sequence ID" value="CAL1290207.1"/>
    <property type="molecule type" value="Genomic_DNA"/>
</dbReference>
<proteinExistence type="predicted"/>
<gene>
    <name evidence="1" type="ORF">LARSCL_LOCUS16341</name>
</gene>
<evidence type="ECO:0000313" key="1">
    <source>
        <dbReference type="EMBL" id="CAL1290207.1"/>
    </source>
</evidence>
<dbReference type="Proteomes" id="UP001497382">
    <property type="component" value="Unassembled WGS sequence"/>
</dbReference>
<protein>
    <submittedName>
        <fullName evidence="1">Uncharacterized protein</fullName>
    </submittedName>
</protein>